<reference evidence="1" key="1">
    <citation type="submission" date="2021-06" db="EMBL/GenBank/DDBJ databases">
        <authorList>
            <person name="Kallberg Y."/>
            <person name="Tangrot J."/>
            <person name="Rosling A."/>
        </authorList>
    </citation>
    <scope>NUCLEOTIDE SEQUENCE</scope>
    <source>
        <strain evidence="1">MA461A</strain>
    </source>
</reference>
<dbReference type="Proteomes" id="UP000789920">
    <property type="component" value="Unassembled WGS sequence"/>
</dbReference>
<sequence length="117" mass="13657">KLQPNTEPEYHKKTAETGRDNGKSGMDHMDKPNKVEQAKASEIKIPRCNKSVWKTISRLRPLNDRKPFCPEETELPTSYWIIKGSQQELVRREFIKEFGIDPGTEEKIVSDEYAYQF</sequence>
<name>A0ACA9S4W2_9GLOM</name>
<organism evidence="1 2">
    <name type="scientific">Racocetra persica</name>
    <dbReference type="NCBI Taxonomy" id="160502"/>
    <lineage>
        <taxon>Eukaryota</taxon>
        <taxon>Fungi</taxon>
        <taxon>Fungi incertae sedis</taxon>
        <taxon>Mucoromycota</taxon>
        <taxon>Glomeromycotina</taxon>
        <taxon>Glomeromycetes</taxon>
        <taxon>Diversisporales</taxon>
        <taxon>Gigasporaceae</taxon>
        <taxon>Racocetra</taxon>
    </lineage>
</organism>
<feature type="non-terminal residue" evidence="1">
    <location>
        <position position="1"/>
    </location>
</feature>
<dbReference type="EMBL" id="CAJVQC010089997">
    <property type="protein sequence ID" value="CAG8825108.1"/>
    <property type="molecule type" value="Genomic_DNA"/>
</dbReference>
<comment type="caution">
    <text evidence="1">The sequence shown here is derived from an EMBL/GenBank/DDBJ whole genome shotgun (WGS) entry which is preliminary data.</text>
</comment>
<protein>
    <submittedName>
        <fullName evidence="1">9205_t:CDS:1</fullName>
    </submittedName>
</protein>
<keyword evidence="2" id="KW-1185">Reference proteome</keyword>
<feature type="non-terminal residue" evidence="1">
    <location>
        <position position="117"/>
    </location>
</feature>
<evidence type="ECO:0000313" key="2">
    <source>
        <dbReference type="Proteomes" id="UP000789920"/>
    </source>
</evidence>
<accession>A0ACA9S4W2</accession>
<evidence type="ECO:0000313" key="1">
    <source>
        <dbReference type="EMBL" id="CAG8825108.1"/>
    </source>
</evidence>
<gene>
    <name evidence="1" type="ORF">RPERSI_LOCUS26407</name>
</gene>
<proteinExistence type="predicted"/>